<dbReference type="RefSeq" id="WP_101326527.1">
    <property type="nucleotide sequence ID" value="NZ_NQMM01000060.1"/>
</dbReference>
<keyword evidence="2" id="KW-0969">Cilium</keyword>
<evidence type="ECO:0000313" key="3">
    <source>
        <dbReference type="Proteomes" id="UP000233467"/>
    </source>
</evidence>
<accession>A0A2N3IN83</accession>
<keyword evidence="3" id="KW-1185">Reference proteome</keyword>
<dbReference type="Gene3D" id="3.40.630.30">
    <property type="match status" value="1"/>
</dbReference>
<dbReference type="AlphaFoldDB" id="A0A2N3IN83"/>
<dbReference type="InterPro" id="IPR016181">
    <property type="entry name" value="Acyl_CoA_acyltransferase"/>
</dbReference>
<keyword evidence="2" id="KW-0966">Cell projection</keyword>
<keyword evidence="2" id="KW-0282">Flagellum</keyword>
<proteinExistence type="predicted"/>
<reference evidence="2 3" key="1">
    <citation type="journal article" date="2017" name="Front. Microbiol.">
        <title>Strong Genomic and Phenotypic Heterogeneity in the Aeromonas sobria Species Complex.</title>
        <authorList>
            <person name="Gauthier J."/>
            <person name="Vincent A.T."/>
            <person name="Charette S.J."/>
            <person name="Derome N."/>
        </authorList>
    </citation>
    <scope>NUCLEOTIDE SEQUENCE [LARGE SCALE GENOMIC DNA]</scope>
    <source>
        <strain evidence="2 3">TM18</strain>
    </source>
</reference>
<name>A0A2N3IN83_AERSO</name>
<dbReference type="InterPro" id="IPR000182">
    <property type="entry name" value="GNAT_dom"/>
</dbReference>
<dbReference type="Pfam" id="PF13302">
    <property type="entry name" value="Acetyltransf_3"/>
    <property type="match status" value="1"/>
</dbReference>
<sequence length="178" mass="20801">MALKMSYGVELRLIEPWDLPSLRRWRNQDEVRMQMVSQTRISPRQQRQWFTATRERRDQQHWVLWCKDVRAGYVNLKGESQGELQGQAIADAGLYLGNSTVRHPMLAVASALSQLDQGFDGLNIGCIRTLVRENNRSALRLNEQLGYRQIGQENGFFALELLPADYYAARERLRRFFR</sequence>
<dbReference type="PANTHER" id="PTHR43415">
    <property type="entry name" value="SPERMIDINE N(1)-ACETYLTRANSFERASE"/>
    <property type="match status" value="1"/>
</dbReference>
<dbReference type="GO" id="GO:0016747">
    <property type="term" value="F:acyltransferase activity, transferring groups other than amino-acyl groups"/>
    <property type="evidence" value="ECO:0007669"/>
    <property type="project" value="InterPro"/>
</dbReference>
<organism evidence="2 3">
    <name type="scientific">Aeromonas sobria</name>
    <dbReference type="NCBI Taxonomy" id="646"/>
    <lineage>
        <taxon>Bacteria</taxon>
        <taxon>Pseudomonadati</taxon>
        <taxon>Pseudomonadota</taxon>
        <taxon>Gammaproteobacteria</taxon>
        <taxon>Aeromonadales</taxon>
        <taxon>Aeromonadaceae</taxon>
        <taxon>Aeromonas</taxon>
    </lineage>
</organism>
<protein>
    <submittedName>
        <fullName evidence="2">Flagellar modification protein FlmH</fullName>
    </submittedName>
</protein>
<gene>
    <name evidence="2" type="ORF">CJP16_21485</name>
</gene>
<dbReference type="EMBL" id="NQMM01000060">
    <property type="protein sequence ID" value="PKQ72356.1"/>
    <property type="molecule type" value="Genomic_DNA"/>
</dbReference>
<evidence type="ECO:0000313" key="2">
    <source>
        <dbReference type="EMBL" id="PKQ72356.1"/>
    </source>
</evidence>
<dbReference type="Proteomes" id="UP000233467">
    <property type="component" value="Unassembled WGS sequence"/>
</dbReference>
<dbReference type="SUPFAM" id="SSF55729">
    <property type="entry name" value="Acyl-CoA N-acyltransferases (Nat)"/>
    <property type="match status" value="1"/>
</dbReference>
<evidence type="ECO:0000259" key="1">
    <source>
        <dbReference type="PROSITE" id="PS51186"/>
    </source>
</evidence>
<comment type="caution">
    <text evidence="2">The sequence shown here is derived from an EMBL/GenBank/DDBJ whole genome shotgun (WGS) entry which is preliminary data.</text>
</comment>
<feature type="domain" description="N-acetyltransferase" evidence="1">
    <location>
        <begin position="9"/>
        <end position="165"/>
    </location>
</feature>
<dbReference type="PANTHER" id="PTHR43415:SF3">
    <property type="entry name" value="GNAT-FAMILY ACETYLTRANSFERASE"/>
    <property type="match status" value="1"/>
</dbReference>
<dbReference type="PROSITE" id="PS51186">
    <property type="entry name" value="GNAT"/>
    <property type="match status" value="1"/>
</dbReference>